<reference evidence="1 2" key="1">
    <citation type="submission" date="2019-03" db="EMBL/GenBank/DDBJ databases">
        <title>Draft genome sequences of novel Actinobacteria.</title>
        <authorList>
            <person name="Sahin N."/>
            <person name="Ay H."/>
            <person name="Saygin H."/>
        </authorList>
    </citation>
    <scope>NUCLEOTIDE SEQUENCE [LARGE SCALE GENOMIC DNA]</scope>
    <source>
        <strain evidence="1 2">DSM 41900</strain>
    </source>
</reference>
<evidence type="ECO:0008006" key="3">
    <source>
        <dbReference type="Google" id="ProtNLM"/>
    </source>
</evidence>
<organism evidence="1 2">
    <name type="scientific">Streptomyces hainanensis</name>
    <dbReference type="NCBI Taxonomy" id="402648"/>
    <lineage>
        <taxon>Bacteria</taxon>
        <taxon>Bacillati</taxon>
        <taxon>Actinomycetota</taxon>
        <taxon>Actinomycetes</taxon>
        <taxon>Kitasatosporales</taxon>
        <taxon>Streptomycetaceae</taxon>
        <taxon>Streptomyces</taxon>
    </lineage>
</organism>
<accession>A0A4R4SG04</accession>
<gene>
    <name evidence="1" type="ORF">E1283_35800</name>
</gene>
<dbReference type="OrthoDB" id="4457345at2"/>
<keyword evidence="2" id="KW-1185">Reference proteome</keyword>
<proteinExistence type="predicted"/>
<dbReference type="AlphaFoldDB" id="A0A4R4SG04"/>
<evidence type="ECO:0000313" key="1">
    <source>
        <dbReference type="EMBL" id="TDC60882.1"/>
    </source>
</evidence>
<dbReference type="EMBL" id="SMKI01000776">
    <property type="protein sequence ID" value="TDC60882.1"/>
    <property type="molecule type" value="Genomic_DNA"/>
</dbReference>
<dbReference type="InterPro" id="IPR025851">
    <property type="entry name" value="SUKH-4"/>
</dbReference>
<dbReference type="Pfam" id="PF14435">
    <property type="entry name" value="SUKH-4"/>
    <property type="match status" value="1"/>
</dbReference>
<dbReference type="Proteomes" id="UP000295345">
    <property type="component" value="Unassembled WGS sequence"/>
</dbReference>
<evidence type="ECO:0000313" key="2">
    <source>
        <dbReference type="Proteomes" id="UP000295345"/>
    </source>
</evidence>
<sequence>MSEAVPTLPAMDDRRIADALEQREPVPYPGTWLPAPFPERSGHAVIAQDPGLSALAVDRATGHVRLLAEDGGAPPELVNSTVRALVDCSRAYAEAAAREIDADDEDAGDALTDALLERFRAIDPAAVDRENAFWSVAAEELGYGITG</sequence>
<comment type="caution">
    <text evidence="1">The sequence shown here is derived from an EMBL/GenBank/DDBJ whole genome shotgun (WGS) entry which is preliminary data.</text>
</comment>
<name>A0A4R4SG04_9ACTN</name>
<protein>
    <recommendedName>
        <fullName evidence="3">SUKH-4 family immunity protein</fullName>
    </recommendedName>
</protein>